<accession>A0A9W4GQC9</accession>
<keyword evidence="2" id="KW-1185">Reference proteome</keyword>
<sequence>MNDALRRALMSAGLDSADVAARLDVDPKTVEQWCAGRVPYARNRAALAALVGRGEHELWPNAAHSRPRVPPGGEILTIYPHRWAVPRETWLRHFAGAEREIGILAYSALFLVEDPGILHTLADKARAGVQVRLLLGDPDSPEVAERGESEGIGDAMSARIRNALALLRPLALLPAVEVRLHRTALYNSIYRADDDLLINPHVYAQPAATAPVFHARLTEAGMLGANYAESFERVWNGARCCTSLEEI</sequence>
<protein>
    <submittedName>
        <fullName evidence="1">XRE family transcriptional regulator</fullName>
    </submittedName>
</protein>
<dbReference type="AlphaFoldDB" id="A0A9W4GQC9"/>
<comment type="caution">
    <text evidence="1">The sequence shown here is derived from an EMBL/GenBank/DDBJ whole genome shotgun (WGS) entry which is preliminary data.</text>
</comment>
<dbReference type="SUPFAM" id="SSF56024">
    <property type="entry name" value="Phospholipase D/nuclease"/>
    <property type="match status" value="1"/>
</dbReference>
<reference evidence="1" key="1">
    <citation type="submission" date="2021-05" db="EMBL/GenBank/DDBJ databases">
        <authorList>
            <person name="Arsene-Ploetze F."/>
        </authorList>
    </citation>
    <scope>NUCLEOTIDE SEQUENCE</scope>
    <source>
        <strain evidence="1">DSM 42138</strain>
    </source>
</reference>
<proteinExistence type="predicted"/>
<evidence type="ECO:0000313" key="1">
    <source>
        <dbReference type="EMBL" id="CAG6393132.1"/>
    </source>
</evidence>
<organism evidence="1 2">
    <name type="scientific">Actinacidiphila cocklensis</name>
    <dbReference type="NCBI Taxonomy" id="887465"/>
    <lineage>
        <taxon>Bacteria</taxon>
        <taxon>Bacillati</taxon>
        <taxon>Actinomycetota</taxon>
        <taxon>Actinomycetes</taxon>
        <taxon>Kitasatosporales</taxon>
        <taxon>Streptomycetaceae</taxon>
        <taxon>Actinacidiphila</taxon>
    </lineage>
</organism>
<dbReference type="Proteomes" id="UP001152519">
    <property type="component" value="Unassembled WGS sequence"/>
</dbReference>
<name>A0A9W4GQC9_9ACTN</name>
<dbReference type="RefSeq" id="WP_251488507.1">
    <property type="nucleotide sequence ID" value="NZ_CAJSLV010000048.1"/>
</dbReference>
<evidence type="ECO:0000313" key="2">
    <source>
        <dbReference type="Proteomes" id="UP001152519"/>
    </source>
</evidence>
<gene>
    <name evidence="1" type="ORF">SCOCK_20163</name>
</gene>
<dbReference type="EMBL" id="CAJSLV010000048">
    <property type="protein sequence ID" value="CAG6393132.1"/>
    <property type="molecule type" value="Genomic_DNA"/>
</dbReference>